<evidence type="ECO:0000256" key="1">
    <source>
        <dbReference type="SAM" id="SignalP"/>
    </source>
</evidence>
<name>A0A451GD81_9SPHI</name>
<protein>
    <recommendedName>
        <fullName evidence="4">DUF4843 domain-containing protein</fullName>
    </recommendedName>
</protein>
<keyword evidence="1" id="KW-0732">Signal</keyword>
<dbReference type="AlphaFoldDB" id="A0A451GD81"/>
<keyword evidence="3" id="KW-1185">Reference proteome</keyword>
<accession>A0A451GD81</accession>
<dbReference type="OrthoDB" id="700627at2"/>
<reference evidence="2 3" key="1">
    <citation type="submission" date="2018-06" db="EMBL/GenBank/DDBJ databases">
        <title>Pedobacter endophyticus sp. nov., an endophytic bacterium isolated from a leaf of Triticum aestivum.</title>
        <authorList>
            <person name="Zhang L."/>
        </authorList>
    </citation>
    <scope>NUCLEOTIDE SEQUENCE [LARGE SCALE GENOMIC DNA]</scope>
    <source>
        <strain evidence="2 3">CM134L-2</strain>
    </source>
</reference>
<dbReference type="RefSeq" id="WP_128353304.1">
    <property type="nucleotide sequence ID" value="NZ_QMHN01000001.1"/>
</dbReference>
<feature type="chain" id="PRO_5019088601" description="DUF4843 domain-containing protein" evidence="1">
    <location>
        <begin position="20"/>
        <end position="250"/>
    </location>
</feature>
<dbReference type="Proteomes" id="UP000284120">
    <property type="component" value="Unassembled WGS sequence"/>
</dbReference>
<sequence length="250" mass="28004">MMNNIKRLTLFAVITMVLAACNKEDITTKAVSIQIGGYNVGNSELLVTIDTVVYDKFKTAPDKLLNFRNVYTYPSTKGQAVLKIKDLVSGKEVYQSTLTLGNKDLERFFPFVFLNGSPLEIKAPAADPATNKMAFYVHYPQSDDVLDIYMKNEKGEMVSIAKNVKPGTWSYSEYVTTTGFTNTSSSYTWHFVKAGTVDQWAFNDDAYMSQFSTGTLSIPKKGEKGRVQTYFITPTTNQLDIAALFKQVNY</sequence>
<evidence type="ECO:0000313" key="3">
    <source>
        <dbReference type="Proteomes" id="UP000284120"/>
    </source>
</evidence>
<dbReference type="EMBL" id="SAYW01000001">
    <property type="protein sequence ID" value="RWU10809.1"/>
    <property type="molecule type" value="Genomic_DNA"/>
</dbReference>
<dbReference type="PROSITE" id="PS51257">
    <property type="entry name" value="PROKAR_LIPOPROTEIN"/>
    <property type="match status" value="1"/>
</dbReference>
<gene>
    <name evidence="2" type="ORF">DPV69_05620</name>
</gene>
<organism evidence="2 3">
    <name type="scientific">Pedobacter chitinilyticus</name>
    <dbReference type="NCBI Taxonomy" id="2233776"/>
    <lineage>
        <taxon>Bacteria</taxon>
        <taxon>Pseudomonadati</taxon>
        <taxon>Bacteroidota</taxon>
        <taxon>Sphingobacteriia</taxon>
        <taxon>Sphingobacteriales</taxon>
        <taxon>Sphingobacteriaceae</taxon>
        <taxon>Pedobacter</taxon>
    </lineage>
</organism>
<evidence type="ECO:0008006" key="4">
    <source>
        <dbReference type="Google" id="ProtNLM"/>
    </source>
</evidence>
<feature type="signal peptide" evidence="1">
    <location>
        <begin position="1"/>
        <end position="19"/>
    </location>
</feature>
<comment type="caution">
    <text evidence="2">The sequence shown here is derived from an EMBL/GenBank/DDBJ whole genome shotgun (WGS) entry which is preliminary data.</text>
</comment>
<evidence type="ECO:0000313" key="2">
    <source>
        <dbReference type="EMBL" id="RWU10809.1"/>
    </source>
</evidence>
<proteinExistence type="predicted"/>